<comment type="similarity">
    <text evidence="2">Belongs to the YPP1 family.</text>
</comment>
<reference evidence="5 6" key="1">
    <citation type="journal article" date="2015" name="Genome Biol. Evol.">
        <title>Phylogenomic analyses indicate that early fungi evolved digesting cell walls of algal ancestors of land plants.</title>
        <authorList>
            <person name="Chang Y."/>
            <person name="Wang S."/>
            <person name="Sekimoto S."/>
            <person name="Aerts A.L."/>
            <person name="Choi C."/>
            <person name="Clum A."/>
            <person name="LaButti K.M."/>
            <person name="Lindquist E.A."/>
            <person name="Yee Ngan C."/>
            <person name="Ohm R.A."/>
            <person name="Salamov A.A."/>
            <person name="Grigoriev I.V."/>
            <person name="Spatafora J.W."/>
            <person name="Berbee M.L."/>
        </authorList>
    </citation>
    <scope>NUCLEOTIDE SEQUENCE [LARGE SCALE GENOMIC DNA]</scope>
    <source>
        <strain evidence="5 6">NRRL 28638</strain>
    </source>
</reference>
<protein>
    <submittedName>
        <fullName evidence="5">TPR-like protein</fullName>
    </submittedName>
</protein>
<dbReference type="InterPro" id="IPR011990">
    <property type="entry name" value="TPR-like_helical_dom_sf"/>
</dbReference>
<dbReference type="AlphaFoldDB" id="A0A137P7R1"/>
<name>A0A137P7R1_CONC2</name>
<accession>A0A137P7R1</accession>
<dbReference type="OMA" id="CNGDWQA"/>
<evidence type="ECO:0000256" key="2">
    <source>
        <dbReference type="ARBA" id="ARBA00038251"/>
    </source>
</evidence>
<dbReference type="Gene3D" id="1.25.40.10">
    <property type="entry name" value="Tetratricopeptide repeat domain"/>
    <property type="match status" value="2"/>
</dbReference>
<dbReference type="InterPro" id="IPR019734">
    <property type="entry name" value="TPR_rpt"/>
</dbReference>
<dbReference type="Pfam" id="PF13414">
    <property type="entry name" value="TPR_11"/>
    <property type="match status" value="1"/>
</dbReference>
<evidence type="ECO:0000313" key="5">
    <source>
        <dbReference type="EMBL" id="KXN71040.1"/>
    </source>
</evidence>
<gene>
    <name evidence="5" type="ORF">CONCODRAFT_70165</name>
</gene>
<comment type="function">
    <text evidence="1">Involved in endocytosis.</text>
</comment>
<evidence type="ECO:0000256" key="1">
    <source>
        <dbReference type="ARBA" id="ARBA00002550"/>
    </source>
</evidence>
<dbReference type="Proteomes" id="UP000070444">
    <property type="component" value="Unassembled WGS sequence"/>
</dbReference>
<keyword evidence="3" id="KW-0802">TPR repeat</keyword>
<dbReference type="PANTHER" id="PTHR23083">
    <property type="entry name" value="TETRATRICOPEPTIDE REPEAT PROTEIN, TPR"/>
    <property type="match status" value="1"/>
</dbReference>
<evidence type="ECO:0000313" key="6">
    <source>
        <dbReference type="Proteomes" id="UP000070444"/>
    </source>
</evidence>
<dbReference type="PROSITE" id="PS50005">
    <property type="entry name" value="TPR"/>
    <property type="match status" value="1"/>
</dbReference>
<feature type="repeat" description="TPR" evidence="3">
    <location>
        <begin position="761"/>
        <end position="794"/>
    </location>
</feature>
<dbReference type="EMBL" id="KQ964486">
    <property type="protein sequence ID" value="KXN71040.1"/>
    <property type="molecule type" value="Genomic_DNA"/>
</dbReference>
<organism evidence="5 6">
    <name type="scientific">Conidiobolus coronatus (strain ATCC 28846 / CBS 209.66 / NRRL 28638)</name>
    <name type="common">Delacroixia coronata</name>
    <dbReference type="NCBI Taxonomy" id="796925"/>
    <lineage>
        <taxon>Eukaryota</taxon>
        <taxon>Fungi</taxon>
        <taxon>Fungi incertae sedis</taxon>
        <taxon>Zoopagomycota</taxon>
        <taxon>Entomophthoromycotina</taxon>
        <taxon>Entomophthoromycetes</taxon>
        <taxon>Entomophthorales</taxon>
        <taxon>Ancylistaceae</taxon>
        <taxon>Conidiobolus</taxon>
    </lineage>
</organism>
<sequence>MSSSKAKMLFNELERCRFTGSWSEVPEFARRYRKHESKGIALQNLSLAEYHLYNLKPAYSNQHYINDNEANLSLPPTVQSGQLRQVREYINLSKSEPRLNDKDWSMQISVCEAKVHGLEGNYVQIPELLLNYNLTQLKSSVLAGTELLSTLWGLYLLGLSYEVDGNQYSEAIQYYLSAAEIMSKYRGDKSIEYFVIEENILYRLGYIQLSLDQLEDGISTMKIYSSSCSKWGEQFKPQKQINVLKKLTETFAKEPSLGSATTLQIPNMPDVTTNNSIESVDELIETQSRYEASIYQMIEYPKAGSENFQLLDMSDLFMNNWRKFNINSPKFTRQLLNSMYRVAKFTFQSPKVVRHIINLLYSLSEFDECKLALESYKNLIEKSIEVKATCIFDPIAKTEDEQTVPIPTNMEPLEAVVETYLLGIKFLINQFEDPKTALEYAEKSLILALPYNQLLTPLISRVYQYLGICHGQMTLRCQSKDDRSYHHTSSLDAFKKSIEYNPDNWESCYFQALAYAQGREIESAVELVKKSLEIEPSFTQSWHLLVLLMSAQRQFEQALELCDVGIQESSSKLINLDNDSMVPETSVVDEEEIFNLKVTQNIIKETLYGHKEALSCQGQLFTLFTRIYGNIEQMPTEGMSSTTLLKSPSPVPRILAEEPNNSVRTTPRRRPSESHLTPLPRSLSQSHLMSPETSSTLIKSPMYLLPRSTQSLPHLLHKRNRGIDTLVSLWLMSATMYCKLSKFKDAKLATEEAENCCPTSPDVWAKYGDIYLTQKQYDEALVSYQRGLVLQPTHVPSQLGLGKVYLELGKLDLAEASLNNVTNSGNGWYLPEAWYLLGKIYRETKRFKLAKEYLLYSMDLLASSPVRSFDVLWNLRCLA</sequence>
<dbReference type="SUPFAM" id="SSF48452">
    <property type="entry name" value="TPR-like"/>
    <property type="match status" value="1"/>
</dbReference>
<dbReference type="InterPro" id="IPR051722">
    <property type="entry name" value="Endocytosis_PI4K-reg_protein"/>
</dbReference>
<dbReference type="PANTHER" id="PTHR23083:SF464">
    <property type="entry name" value="TETRATRICOPEPTIDE REPEAT DOMAIN 7, ISOFORM A"/>
    <property type="match status" value="1"/>
</dbReference>
<evidence type="ECO:0000256" key="4">
    <source>
        <dbReference type="SAM" id="MobiDB-lite"/>
    </source>
</evidence>
<dbReference type="SMART" id="SM00028">
    <property type="entry name" value="TPR"/>
    <property type="match status" value="6"/>
</dbReference>
<feature type="compositionally biased region" description="Polar residues" evidence="4">
    <location>
        <begin position="682"/>
        <end position="691"/>
    </location>
</feature>
<feature type="region of interest" description="Disordered" evidence="4">
    <location>
        <begin position="638"/>
        <end position="691"/>
    </location>
</feature>
<proteinExistence type="inferred from homology"/>
<dbReference type="STRING" id="796925.A0A137P7R1"/>
<dbReference type="OrthoDB" id="29013at2759"/>
<keyword evidence="6" id="KW-1185">Reference proteome</keyword>
<evidence type="ECO:0000256" key="3">
    <source>
        <dbReference type="PROSITE-ProRule" id="PRU00339"/>
    </source>
</evidence>
<dbReference type="Pfam" id="PF13181">
    <property type="entry name" value="TPR_8"/>
    <property type="match status" value="1"/>
</dbReference>